<dbReference type="GO" id="GO:0005886">
    <property type="term" value="C:plasma membrane"/>
    <property type="evidence" value="ECO:0007669"/>
    <property type="project" value="TreeGrafter"/>
</dbReference>
<evidence type="ECO:0000313" key="5">
    <source>
        <dbReference type="EMBL" id="KAJ1979936.1"/>
    </source>
</evidence>
<comment type="caution">
    <text evidence="5">The sequence shown here is derived from an EMBL/GenBank/DDBJ whole genome shotgun (WGS) entry which is preliminary data.</text>
</comment>
<sequence length="433" mass="48211">MHFYLPVPKTKSVSLLKRLGGPGSSADSGVVQGLTDATAHRERMRQLLKSAHEQPATADFAKVVAVIEDYLPHLFWCVRYEDTLAPSKTAIATIRRGRSSDDDALFVWKSPLCTGLGDGTKFTTMAHRLRRGHFASDSLAFELGGTLMAYGLALASWAFRQVQHLSMVGQTQQLPDHDTQRYKQAMHHLCQAAGVYDYILRNVAPKLAESSAANSQGQSNPRPPELTSEMLQILSRLAMADAQRIAIRLSMAQNRSPSLMAKLLLGVGEEYDAIFGLFQTMPSQDHRDMTAELRRYLKDHRIYFQACAQRYLAMDAHQHDLDGVALGFVDQARIGMQTLRAKDRTPIVHEATLLLAELDQERATYDKLNRTVTFDPVPSPAELNQRTPSGRTLMEMTVFTPPALRNSQSALPSPTDATESSHGQQYALQHAYY</sequence>
<feature type="compositionally biased region" description="Polar residues" evidence="3">
    <location>
        <begin position="405"/>
        <end position="424"/>
    </location>
</feature>
<organism evidence="5 6">
    <name type="scientific">Dimargaris verticillata</name>
    <dbReference type="NCBI Taxonomy" id="2761393"/>
    <lineage>
        <taxon>Eukaryota</taxon>
        <taxon>Fungi</taxon>
        <taxon>Fungi incertae sedis</taxon>
        <taxon>Zoopagomycota</taxon>
        <taxon>Kickxellomycotina</taxon>
        <taxon>Dimargaritomycetes</taxon>
        <taxon>Dimargaritales</taxon>
        <taxon>Dimargaritaceae</taxon>
        <taxon>Dimargaris</taxon>
    </lineage>
</organism>
<evidence type="ECO:0000256" key="1">
    <source>
        <dbReference type="ARBA" id="ARBA00010997"/>
    </source>
</evidence>
<dbReference type="OrthoDB" id="10266451at2759"/>
<comment type="similarity">
    <text evidence="1">Belongs to the palC family.</text>
</comment>
<evidence type="ECO:0000256" key="3">
    <source>
        <dbReference type="SAM" id="MobiDB-lite"/>
    </source>
</evidence>
<dbReference type="Proteomes" id="UP001151582">
    <property type="component" value="Unassembled WGS sequence"/>
</dbReference>
<proteinExistence type="inferred from homology"/>
<feature type="domain" description="BRO1" evidence="4">
    <location>
        <begin position="1"/>
        <end position="433"/>
    </location>
</feature>
<evidence type="ECO:0000259" key="4">
    <source>
        <dbReference type="PROSITE" id="PS51180"/>
    </source>
</evidence>
<dbReference type="InterPro" id="IPR004328">
    <property type="entry name" value="BRO1_dom"/>
</dbReference>
<accession>A0A9W8E934</accession>
<dbReference type="InterPro" id="IPR037505">
    <property type="entry name" value="pH-resp_palC"/>
</dbReference>
<dbReference type="AlphaFoldDB" id="A0A9W8E934"/>
<dbReference type="SMART" id="SM01041">
    <property type="entry name" value="BRO1"/>
    <property type="match status" value="1"/>
</dbReference>
<dbReference type="GO" id="GO:0071467">
    <property type="term" value="P:cellular response to pH"/>
    <property type="evidence" value="ECO:0007669"/>
    <property type="project" value="InterPro"/>
</dbReference>
<dbReference type="Gene3D" id="1.25.40.280">
    <property type="entry name" value="alix/aip1 like domains"/>
    <property type="match status" value="1"/>
</dbReference>
<keyword evidence="6" id="KW-1185">Reference proteome</keyword>
<protein>
    <recommendedName>
        <fullName evidence="2">pH-response regulator protein palC</fullName>
    </recommendedName>
</protein>
<feature type="region of interest" description="Disordered" evidence="3">
    <location>
        <begin position="404"/>
        <end position="424"/>
    </location>
</feature>
<dbReference type="PANTHER" id="PTHR40463">
    <property type="entry name" value="PH-RESPONSE REGULATOR PROTEIN PALC"/>
    <property type="match status" value="1"/>
</dbReference>
<dbReference type="Pfam" id="PF03097">
    <property type="entry name" value="BRO1"/>
    <property type="match status" value="1"/>
</dbReference>
<evidence type="ECO:0000313" key="6">
    <source>
        <dbReference type="Proteomes" id="UP001151582"/>
    </source>
</evidence>
<evidence type="ECO:0000256" key="2">
    <source>
        <dbReference type="ARBA" id="ARBA00022193"/>
    </source>
</evidence>
<dbReference type="InterPro" id="IPR038499">
    <property type="entry name" value="BRO1_sf"/>
</dbReference>
<gene>
    <name evidence="5" type="ORF">H4R34_002638</name>
</gene>
<reference evidence="5" key="1">
    <citation type="submission" date="2022-07" db="EMBL/GenBank/DDBJ databases">
        <title>Phylogenomic reconstructions and comparative analyses of Kickxellomycotina fungi.</title>
        <authorList>
            <person name="Reynolds N.K."/>
            <person name="Stajich J.E."/>
            <person name="Barry K."/>
            <person name="Grigoriev I.V."/>
            <person name="Crous P."/>
            <person name="Smith M.E."/>
        </authorList>
    </citation>
    <scope>NUCLEOTIDE SEQUENCE</scope>
    <source>
        <strain evidence="5">RSA 567</strain>
    </source>
</reference>
<dbReference type="PROSITE" id="PS51180">
    <property type="entry name" value="BRO1"/>
    <property type="match status" value="1"/>
</dbReference>
<dbReference type="PANTHER" id="PTHR40463:SF1">
    <property type="entry name" value="PH-RESPONSE REGULATOR PROTEIN PALC"/>
    <property type="match status" value="1"/>
</dbReference>
<dbReference type="EMBL" id="JANBQB010000193">
    <property type="protein sequence ID" value="KAJ1979936.1"/>
    <property type="molecule type" value="Genomic_DNA"/>
</dbReference>
<name>A0A9W8E934_9FUNG</name>